<dbReference type="FunFam" id="3.90.290.10:FF:000016">
    <property type="entry name" value="latent-transforming growth factor beta-binding protein 4 isoform X1"/>
    <property type="match status" value="1"/>
</dbReference>
<evidence type="ECO:0000256" key="5">
    <source>
        <dbReference type="ARBA" id="ARBA00022729"/>
    </source>
</evidence>
<keyword evidence="9" id="KW-0340">Growth factor binding</keyword>
<evidence type="ECO:0000259" key="14">
    <source>
        <dbReference type="PROSITE" id="PS51364"/>
    </source>
</evidence>
<dbReference type="PROSITE" id="PS00010">
    <property type="entry name" value="ASX_HYDROXYL"/>
    <property type="match status" value="5"/>
</dbReference>
<feature type="domain" description="TB" evidence="14">
    <location>
        <begin position="654"/>
        <end position="707"/>
    </location>
</feature>
<dbReference type="FunFam" id="2.10.25.10:FF:000115">
    <property type="entry name" value="latent-transforming growth factor beta-binding protein 4 isoform X2"/>
    <property type="match status" value="1"/>
</dbReference>
<dbReference type="Ensembl" id="ENSSSCT00015104276.1">
    <property type="protein sequence ID" value="ENSSSCP00015043578.1"/>
    <property type="gene ID" value="ENSSSCG00015076805.1"/>
</dbReference>
<feature type="region of interest" description="Disordered" evidence="12">
    <location>
        <begin position="1"/>
        <end position="51"/>
    </location>
</feature>
<keyword evidence="2" id="KW-0964">Secreted</keyword>
<evidence type="ECO:0000256" key="1">
    <source>
        <dbReference type="ARBA" id="ARBA00004498"/>
    </source>
</evidence>
<feature type="domain" description="EGF-like" evidence="13">
    <location>
        <begin position="112"/>
        <end position="149"/>
    </location>
</feature>
<keyword evidence="7" id="KW-1015">Disulfide bond</keyword>
<dbReference type="GO" id="GO:0005509">
    <property type="term" value="F:calcium ion binding"/>
    <property type="evidence" value="ECO:0007669"/>
    <property type="project" value="InterPro"/>
</dbReference>
<name>A0A8D0Q4K8_PIG</name>
<evidence type="ECO:0000256" key="3">
    <source>
        <dbReference type="ARBA" id="ARBA00022530"/>
    </source>
</evidence>
<comment type="similarity">
    <text evidence="10">Belongs to the LTBP family.</text>
</comment>
<dbReference type="InterPro" id="IPR050751">
    <property type="entry name" value="ECM_structural_protein"/>
</dbReference>
<dbReference type="FunFam" id="2.10.25.10:FF:000194">
    <property type="entry name" value="Latent transforming growth factor beta binding protein 2"/>
    <property type="match status" value="1"/>
</dbReference>
<feature type="compositionally biased region" description="Pro residues" evidence="12">
    <location>
        <begin position="392"/>
        <end position="408"/>
    </location>
</feature>
<dbReference type="PANTHER" id="PTHR24034">
    <property type="entry name" value="EGF-LIKE DOMAIN-CONTAINING PROTEIN"/>
    <property type="match status" value="1"/>
</dbReference>
<feature type="domain" description="TB" evidence="14">
    <location>
        <begin position="416"/>
        <end position="470"/>
    </location>
</feature>
<evidence type="ECO:0000256" key="9">
    <source>
        <dbReference type="ARBA" id="ARBA00023183"/>
    </source>
</evidence>
<dbReference type="InterPro" id="IPR036773">
    <property type="entry name" value="TB_dom_sf"/>
</dbReference>
<dbReference type="PROSITE" id="PS01186">
    <property type="entry name" value="EGF_2"/>
    <property type="match status" value="2"/>
</dbReference>
<dbReference type="InterPro" id="IPR049883">
    <property type="entry name" value="NOTCH1_EGF-like"/>
</dbReference>
<dbReference type="InterPro" id="IPR018097">
    <property type="entry name" value="EGF_Ca-bd_CS"/>
</dbReference>
<evidence type="ECO:0000259" key="13">
    <source>
        <dbReference type="PROSITE" id="PS50026"/>
    </source>
</evidence>
<dbReference type="Pfam" id="PF00683">
    <property type="entry name" value="TB"/>
    <property type="match status" value="2"/>
</dbReference>
<evidence type="ECO:0000256" key="11">
    <source>
        <dbReference type="PROSITE-ProRule" id="PRU00076"/>
    </source>
</evidence>
<feature type="domain" description="EGF-like" evidence="13">
    <location>
        <begin position="155"/>
        <end position="196"/>
    </location>
</feature>
<evidence type="ECO:0000256" key="4">
    <source>
        <dbReference type="ARBA" id="ARBA00022536"/>
    </source>
</evidence>
<dbReference type="SUPFAM" id="SSF57184">
    <property type="entry name" value="Growth factor receptor domain"/>
    <property type="match status" value="3"/>
</dbReference>
<protein>
    <recommendedName>
        <fullName evidence="17">Latent transforming growth factor beta binding protein 4</fullName>
    </recommendedName>
</protein>
<reference evidence="15" key="1">
    <citation type="submission" date="2025-08" db="UniProtKB">
        <authorList>
            <consortium name="Ensembl"/>
        </authorList>
    </citation>
    <scope>IDENTIFICATION</scope>
</reference>
<organism evidence="15 16">
    <name type="scientific">Sus scrofa</name>
    <name type="common">Pig</name>
    <dbReference type="NCBI Taxonomy" id="9823"/>
    <lineage>
        <taxon>Eukaryota</taxon>
        <taxon>Metazoa</taxon>
        <taxon>Chordata</taxon>
        <taxon>Craniata</taxon>
        <taxon>Vertebrata</taxon>
        <taxon>Euteleostomi</taxon>
        <taxon>Mammalia</taxon>
        <taxon>Eutheria</taxon>
        <taxon>Laurasiatheria</taxon>
        <taxon>Artiodactyla</taxon>
        <taxon>Suina</taxon>
        <taxon>Suidae</taxon>
        <taxon>Sus</taxon>
    </lineage>
</organism>
<evidence type="ECO:0000256" key="2">
    <source>
        <dbReference type="ARBA" id="ARBA00022525"/>
    </source>
</evidence>
<dbReference type="GO" id="GO:0019838">
    <property type="term" value="F:growth factor binding"/>
    <property type="evidence" value="ECO:0007669"/>
    <property type="project" value="UniProtKB-KW"/>
</dbReference>
<feature type="domain" description="EGF-like" evidence="13">
    <location>
        <begin position="197"/>
        <end position="237"/>
    </location>
</feature>
<dbReference type="AlphaFoldDB" id="A0A8D0Q4K8"/>
<evidence type="ECO:0000256" key="8">
    <source>
        <dbReference type="ARBA" id="ARBA00023180"/>
    </source>
</evidence>
<evidence type="ECO:0000256" key="7">
    <source>
        <dbReference type="ARBA" id="ARBA00023157"/>
    </source>
</evidence>
<dbReference type="FunFam" id="2.10.25.10:FF:000218">
    <property type="entry name" value="latent-transforming growth factor beta-binding protein 4 isoform X1"/>
    <property type="match status" value="1"/>
</dbReference>
<keyword evidence="6" id="KW-0677">Repeat</keyword>
<dbReference type="InterPro" id="IPR001881">
    <property type="entry name" value="EGF-like_Ca-bd_dom"/>
</dbReference>
<evidence type="ECO:0008006" key="17">
    <source>
        <dbReference type="Google" id="ProtNLM"/>
    </source>
</evidence>
<evidence type="ECO:0000256" key="6">
    <source>
        <dbReference type="ARBA" id="ARBA00022737"/>
    </source>
</evidence>
<feature type="compositionally biased region" description="Low complexity" evidence="12">
    <location>
        <begin position="380"/>
        <end position="391"/>
    </location>
</feature>
<dbReference type="FunFam" id="2.10.25.10:FF:000197">
    <property type="entry name" value="latent-transforming growth factor beta-binding protein 4 isoform X1"/>
    <property type="match status" value="1"/>
</dbReference>
<feature type="compositionally biased region" description="Pro residues" evidence="12">
    <location>
        <begin position="753"/>
        <end position="763"/>
    </location>
</feature>
<dbReference type="PROSITE" id="PS50026">
    <property type="entry name" value="EGF_3"/>
    <property type="match status" value="4"/>
</dbReference>
<evidence type="ECO:0000313" key="16">
    <source>
        <dbReference type="Proteomes" id="UP000694726"/>
    </source>
</evidence>
<dbReference type="InterPro" id="IPR009030">
    <property type="entry name" value="Growth_fac_rcpt_cys_sf"/>
</dbReference>
<sequence>MWTSAPVAPRLAPMAGARTQKVASSASAPRASSPMLPAPSARVRPGREGGLWVDEGGIGPLLQGHPLLCPPDVDECENHLACPGQECVNSPGSFQCRACPAGHHLHHGRCTDVDECSSGASCGSHGHCTNTEGSFHCSCEPGYRVPSGRPGPCTDVNECLEGDFCFPHGECLNTDGSFACTCAPGYRPGPRGSSCLDVDECSEEDLCQSGICTNTDGSFECVCPPGHRAGPDLASCLDIDECRERGPALCGSQRCENSPGSYRCVRDCDPGYHAGPEGTCDDVDECQEYGPAICGAQRCENTPGSYRCTPACDPGYQPTPGGGCQDVNECETLQGVCGAALCENVEGSFLCVCPNSPEEFDPMTGRCVPPRTSAGSFTGSQPHAPASHSLPARPPPPAPPRRPSPPRQGPVGSGRRECYFDTAAPDACDNILARNVTWQECCCTVGEGWGSGCRIQQCPSTETAEYQSLCPHGRGYLAPSGDPSLRRDVDECQLFRDQVCKSGVCVNTAPGYSCYCSNGYYYHTQRLECIGTSPYPAWDSPRPLATPPPSWNVATTSRKSFLESRLHLSHRQRKGAGRWGGGRERGEGCFLITPSLHASLDNDECADEEPACEGGRCVNTIGSYHCTCEPPLVLDGSRRRCVSNESQSLDDNLGVCWQEVGADLVCSHPRLDRQATYTECCCLYGEAWGMDCALCPAQDSDDFEALCNVLRPPAYGPPRPGGFGLPYEYGLDLGPPYQGLPYGPELYPPPVLPYDPYPPPPGPFARREAPYGTPPFDMPDFEDDGGPYGESEAPGPPGPGTRWRYRSRDTRGSFPEPEESPEGGSYAGSRAGAYEGLEAEECGILDGCAHGRCVRVPEGFTCDCFDGYRLDMTRMACIGEGQARASTGWGL</sequence>
<evidence type="ECO:0000256" key="10">
    <source>
        <dbReference type="ARBA" id="ARBA00038081"/>
    </source>
</evidence>
<comment type="subcellular location">
    <subcellularLocation>
        <location evidence="1">Secreted</location>
        <location evidence="1">Extracellular space</location>
        <location evidence="1">Extracellular matrix</location>
    </subcellularLocation>
</comment>
<dbReference type="FunFam" id="3.90.290.10:FF:000004">
    <property type="entry name" value="latent-transforming growth factor beta-binding protein 1 isoform X1"/>
    <property type="match status" value="1"/>
</dbReference>
<evidence type="ECO:0000313" key="15">
    <source>
        <dbReference type="Ensembl" id="ENSSSCP00015043578.1"/>
    </source>
</evidence>
<feature type="region of interest" description="Disordered" evidence="12">
    <location>
        <begin position="364"/>
        <end position="415"/>
    </location>
</feature>
<dbReference type="PANTHER" id="PTHR24034:SF209">
    <property type="entry name" value="EGF-LIKE DOMAIN-CONTAINING PROTEIN"/>
    <property type="match status" value="1"/>
</dbReference>
<keyword evidence="3" id="KW-0272">Extracellular matrix</keyword>
<dbReference type="FunFam" id="2.10.25.10:FF:000017">
    <property type="entry name" value="latent-transforming growth factor beta-binding protein 4 isoform X1"/>
    <property type="match status" value="4"/>
</dbReference>
<dbReference type="Gene3D" id="2.10.25.10">
    <property type="entry name" value="Laminin"/>
    <property type="match status" value="10"/>
</dbReference>
<feature type="region of interest" description="Disordered" evidence="12">
    <location>
        <begin position="753"/>
        <end position="829"/>
    </location>
</feature>
<keyword evidence="4 11" id="KW-0245">EGF-like domain</keyword>
<keyword evidence="5" id="KW-0732">Signal</keyword>
<dbReference type="Pfam" id="PF07645">
    <property type="entry name" value="EGF_CA"/>
    <property type="match status" value="9"/>
</dbReference>
<dbReference type="FunFam" id="2.10.25.10:FF:000046">
    <property type="entry name" value="Latent-transforming growth factor beta-binding protein 1 isoform x2"/>
    <property type="match status" value="1"/>
</dbReference>
<dbReference type="PROSITE" id="PS51364">
    <property type="entry name" value="TB"/>
    <property type="match status" value="2"/>
</dbReference>
<dbReference type="CDD" id="cd00054">
    <property type="entry name" value="EGF_CA"/>
    <property type="match status" value="7"/>
</dbReference>
<keyword evidence="8" id="KW-0325">Glycoprotein</keyword>
<dbReference type="SMART" id="SM00181">
    <property type="entry name" value="EGF"/>
    <property type="match status" value="10"/>
</dbReference>
<dbReference type="SMART" id="SM00179">
    <property type="entry name" value="EGF_CA"/>
    <property type="match status" value="10"/>
</dbReference>
<dbReference type="Proteomes" id="UP000694726">
    <property type="component" value="Unplaced"/>
</dbReference>
<dbReference type="InterPro" id="IPR000152">
    <property type="entry name" value="EGF-type_Asp/Asn_hydroxyl_site"/>
</dbReference>
<dbReference type="SUPFAM" id="SSF57196">
    <property type="entry name" value="EGF/Laminin"/>
    <property type="match status" value="3"/>
</dbReference>
<proteinExistence type="inferred from homology"/>
<dbReference type="InterPro" id="IPR017878">
    <property type="entry name" value="TB_dom"/>
</dbReference>
<dbReference type="SUPFAM" id="SSF57581">
    <property type="entry name" value="TB module/8-cys domain"/>
    <property type="match status" value="2"/>
</dbReference>
<accession>A0A8D0Q4K8</accession>
<feature type="domain" description="EGF-like" evidence="13">
    <location>
        <begin position="601"/>
        <end position="642"/>
    </location>
</feature>
<comment type="caution">
    <text evidence="11">Lacks conserved residue(s) required for the propagation of feature annotation.</text>
</comment>
<dbReference type="PROSITE" id="PS01187">
    <property type="entry name" value="EGF_CA"/>
    <property type="match status" value="6"/>
</dbReference>
<dbReference type="InterPro" id="IPR000742">
    <property type="entry name" value="EGF"/>
</dbReference>
<feature type="compositionally biased region" description="Low complexity" evidence="12">
    <location>
        <begin position="23"/>
        <end position="41"/>
    </location>
</feature>
<dbReference type="Gene3D" id="3.90.290.10">
    <property type="entry name" value="TGF-beta binding (TB) domain"/>
    <property type="match status" value="2"/>
</dbReference>
<evidence type="ECO:0000256" key="12">
    <source>
        <dbReference type="SAM" id="MobiDB-lite"/>
    </source>
</evidence>